<protein>
    <recommendedName>
        <fullName evidence="3">HTH cro/C1-type domain-containing protein</fullName>
    </recommendedName>
</protein>
<reference evidence="2" key="1">
    <citation type="journal article" date="2019" name="Int. J. Syst. Evol. Microbiol.">
        <title>The Global Catalogue of Microorganisms (GCM) 10K type strain sequencing project: providing services to taxonomists for standard genome sequencing and annotation.</title>
        <authorList>
            <consortium name="The Broad Institute Genomics Platform"/>
            <consortium name="The Broad Institute Genome Sequencing Center for Infectious Disease"/>
            <person name="Wu L."/>
            <person name="Ma J."/>
        </authorList>
    </citation>
    <scope>NUCLEOTIDE SEQUENCE [LARGE SCALE GENOMIC DNA]</scope>
    <source>
        <strain evidence="2">JCM 19173</strain>
    </source>
</reference>
<dbReference type="Proteomes" id="UP000604341">
    <property type="component" value="Unassembled WGS sequence"/>
</dbReference>
<sequence>MGMMLSMTPPATPTPPIPPDREQLLTALATAARERAAALGLSRDDLARRVHDTPEPTSQQLSDIARMLDGRRLGLLAKGGLKLLDVLGLQELRPVWGPVDVPPSARAANLSAATDLRLGTDTSIRGRLTYAAARRAVDIGMTREDLARRAGLADLDREPPPPDHTLRAAATKFLTGKTSLLTTNGLEVLRALGLRELQPVWRTPRKGRSGSA</sequence>
<evidence type="ECO:0000313" key="2">
    <source>
        <dbReference type="Proteomes" id="UP000604341"/>
    </source>
</evidence>
<proteinExistence type="predicted"/>
<gene>
    <name evidence="1" type="ORF">GCM10010844_39700</name>
</gene>
<comment type="caution">
    <text evidence="1">The sequence shown here is derived from an EMBL/GenBank/DDBJ whole genome shotgun (WGS) entry which is preliminary data.</text>
</comment>
<name>A0ABQ2FQJ0_9DEIO</name>
<evidence type="ECO:0000313" key="1">
    <source>
        <dbReference type="EMBL" id="GGL16836.1"/>
    </source>
</evidence>
<accession>A0ABQ2FQJ0</accession>
<organism evidence="1 2">
    <name type="scientific">Deinococcus radiotolerans</name>
    <dbReference type="NCBI Taxonomy" id="1309407"/>
    <lineage>
        <taxon>Bacteria</taxon>
        <taxon>Thermotogati</taxon>
        <taxon>Deinococcota</taxon>
        <taxon>Deinococci</taxon>
        <taxon>Deinococcales</taxon>
        <taxon>Deinococcaceae</taxon>
        <taxon>Deinococcus</taxon>
    </lineage>
</organism>
<dbReference type="EMBL" id="BMPE01000023">
    <property type="protein sequence ID" value="GGL16836.1"/>
    <property type="molecule type" value="Genomic_DNA"/>
</dbReference>
<evidence type="ECO:0008006" key="3">
    <source>
        <dbReference type="Google" id="ProtNLM"/>
    </source>
</evidence>
<keyword evidence="2" id="KW-1185">Reference proteome</keyword>